<dbReference type="PRINTS" id="PR00702">
    <property type="entry name" value="ACRIFLAVINRP"/>
</dbReference>
<dbReference type="InterPro" id="IPR027463">
    <property type="entry name" value="AcrB_DN_DC_subdom"/>
</dbReference>
<dbReference type="SUPFAM" id="SSF82714">
    <property type="entry name" value="Multidrug efflux transporter AcrB TolC docking domain, DN and DC subdomains"/>
    <property type="match status" value="2"/>
</dbReference>
<dbReference type="InterPro" id="IPR001036">
    <property type="entry name" value="Acrflvin-R"/>
</dbReference>
<dbReference type="RefSeq" id="WP_109903932.1">
    <property type="nucleotide sequence ID" value="NZ_QGLE01000003.1"/>
</dbReference>
<feature type="transmembrane region" description="Helical" evidence="1">
    <location>
        <begin position="12"/>
        <end position="33"/>
    </location>
</feature>
<feature type="transmembrane region" description="Helical" evidence="1">
    <location>
        <begin position="847"/>
        <end position="870"/>
    </location>
</feature>
<protein>
    <submittedName>
        <fullName evidence="2">Acriflavine resistance protein B</fullName>
    </submittedName>
</protein>
<evidence type="ECO:0000256" key="1">
    <source>
        <dbReference type="SAM" id="Phobius"/>
    </source>
</evidence>
<accession>A0A317ECY6</accession>
<dbReference type="Gene3D" id="3.30.70.1440">
    <property type="entry name" value="Multidrug efflux transporter AcrB pore domain"/>
    <property type="match status" value="1"/>
</dbReference>
<dbReference type="OrthoDB" id="9759330at2"/>
<dbReference type="Gene3D" id="3.30.2090.10">
    <property type="entry name" value="Multidrug efflux transporter AcrB TolC docking domain, DN and DC subdomains"/>
    <property type="match status" value="2"/>
</dbReference>
<keyword evidence="1" id="KW-1133">Transmembrane helix</keyword>
<dbReference type="EMBL" id="QGLE01000003">
    <property type="protein sequence ID" value="PWR24472.1"/>
    <property type="molecule type" value="Genomic_DNA"/>
</dbReference>
<feature type="transmembrane region" description="Helical" evidence="1">
    <location>
        <begin position="429"/>
        <end position="451"/>
    </location>
</feature>
<feature type="transmembrane region" description="Helical" evidence="1">
    <location>
        <begin position="457"/>
        <end position="479"/>
    </location>
</feature>
<feature type="transmembrane region" description="Helical" evidence="1">
    <location>
        <begin position="329"/>
        <end position="351"/>
    </location>
</feature>
<proteinExistence type="predicted"/>
<evidence type="ECO:0000313" key="3">
    <source>
        <dbReference type="Proteomes" id="UP000245461"/>
    </source>
</evidence>
<organism evidence="2 3">
    <name type="scientific">Zavarzinia aquatilis</name>
    <dbReference type="NCBI Taxonomy" id="2211142"/>
    <lineage>
        <taxon>Bacteria</taxon>
        <taxon>Pseudomonadati</taxon>
        <taxon>Pseudomonadota</taxon>
        <taxon>Alphaproteobacteria</taxon>
        <taxon>Rhodospirillales</taxon>
        <taxon>Zavarziniaceae</taxon>
        <taxon>Zavarzinia</taxon>
    </lineage>
</organism>
<dbReference type="PANTHER" id="PTHR32063:SF77">
    <property type="entry name" value="ACR FAMILY TRANSPORT PROTEIN"/>
    <property type="match status" value="1"/>
</dbReference>
<dbReference type="Gene3D" id="3.30.70.1320">
    <property type="entry name" value="Multidrug efflux transporter AcrB pore domain like"/>
    <property type="match status" value="1"/>
</dbReference>
<comment type="caution">
    <text evidence="2">The sequence shown here is derived from an EMBL/GenBank/DDBJ whole genome shotgun (WGS) entry which is preliminary data.</text>
</comment>
<dbReference type="Gene3D" id="3.30.70.1430">
    <property type="entry name" value="Multidrug efflux transporter AcrB pore domain"/>
    <property type="match status" value="2"/>
</dbReference>
<dbReference type="SUPFAM" id="SSF82693">
    <property type="entry name" value="Multidrug efflux transporter AcrB pore domain, PN1, PN2, PC1 and PC2 subdomains"/>
    <property type="match status" value="3"/>
</dbReference>
<sequence length="1043" mass="110503">MNGLSSWSIRNPVPVIALFLVLSIAGIAGFIALRINNTPDIDIPIVTVTVAQPGAAPSELETQVTRIIENAVAGVGSIKHITSTVSDGISLTTIQFQLGVNFDRVTNDVRNAVSGVKADLPGDAEDPVVAPLNASGMLFTYAVRAPGMTPGERSWFVDNDVAKALLAVKGVADVTREGGVDREIRVRLDPQRMAALGVSAQTVSYALRRANSNLPGGRVAIGTGEQAIRTVGSATSIEALAATRIDLPDGRSLRLGDLGTVEDGFAEPRSRARFDGEEVVGFSVVRSKGTSEVHVAEAVRAAIQQMDAARDDVEFEEVTSAIDFVLESYYASIEALALGAALAVLVVWWFLRDGRATFISSIAMPLSLIPTFAVMLAIDQSINIVSLLALSLTVGILVDDAIVEIENIVRHIGQGKKPYQAALEAADEIGLAVVATTATIIAVFMPVGFMPGVVGQFFQSFAIAACVSVAFSLVVARMLTPLMGAYMLRGEDKHPHREPGWMPGYLRFLGWCLRRRFTVLVAGVLIFIGSLGLTTLLPNDFVPVSDRGRSVMSVELPPGVTIDETDAAVSELTAQLKARPEVRTIYVSIGTNTVTGSPGGGGSLLGEVRRATVVVNLVPRGERKLSQQEFENEVGALLRQVPGTRVRFGADGSSGAKFQLALVSDDAALLARTAAQVEREMRGIDGLANVASTANLARPEIRIVPKPDKAAALGVSAETLASVARVATLGDIDQALPKFNLPDRQIPIRLMLREDARHDAETLAALRVPTADGGSVPLAAVADIEYGAGLAQIYRLDRRSSAAIEAELIGIPLGVAAERVHALPAMRNLPQGVIELPTGDVENLAELMTGFLVALGTGVFLMYVVLVLLFKGFTHPATILTALPLSIGGAFGLLFLTGQALSMPALIGILMLMGIAAKNSILLVEYVLHQRAAGMSRHEALIEAAHKRARPIVMTTVAMGAGMLPIAIGIGADTEFRAPMAIAVIGGLITSTLLSLVYVPVVFTVVDDIRDFFARRFGHRLSARREAGEEAVRLPGREVETLP</sequence>
<feature type="transmembrane region" description="Helical" evidence="1">
    <location>
        <begin position="978"/>
        <end position="1006"/>
    </location>
</feature>
<feature type="transmembrane region" description="Helical" evidence="1">
    <location>
        <begin position="949"/>
        <end position="972"/>
    </location>
</feature>
<dbReference type="Pfam" id="PF00873">
    <property type="entry name" value="ACR_tran"/>
    <property type="match status" value="1"/>
</dbReference>
<dbReference type="AlphaFoldDB" id="A0A317ECY6"/>
<dbReference type="Proteomes" id="UP000245461">
    <property type="component" value="Unassembled WGS sequence"/>
</dbReference>
<feature type="transmembrane region" description="Helical" evidence="1">
    <location>
        <begin position="384"/>
        <end position="409"/>
    </location>
</feature>
<dbReference type="Gene3D" id="1.20.1640.10">
    <property type="entry name" value="Multidrug efflux transporter AcrB transmembrane domain"/>
    <property type="match status" value="2"/>
</dbReference>
<reference evidence="2 3" key="1">
    <citation type="submission" date="2018-05" db="EMBL/GenBank/DDBJ databases">
        <title>Zavarzinia sp. HR-AS.</title>
        <authorList>
            <person name="Lee Y."/>
            <person name="Jeon C.O."/>
        </authorList>
    </citation>
    <scope>NUCLEOTIDE SEQUENCE [LARGE SCALE GENOMIC DNA]</scope>
    <source>
        <strain evidence="2 3">HR-AS</strain>
    </source>
</reference>
<dbReference type="GO" id="GO:0042910">
    <property type="term" value="F:xenobiotic transmembrane transporter activity"/>
    <property type="evidence" value="ECO:0007669"/>
    <property type="project" value="TreeGrafter"/>
</dbReference>
<name>A0A317ECY6_9PROT</name>
<keyword evidence="1" id="KW-0472">Membrane</keyword>
<evidence type="ECO:0000313" key="2">
    <source>
        <dbReference type="EMBL" id="PWR24472.1"/>
    </source>
</evidence>
<feature type="transmembrane region" description="Helical" evidence="1">
    <location>
        <begin position="517"/>
        <end position="537"/>
    </location>
</feature>
<dbReference type="PANTHER" id="PTHR32063">
    <property type="match status" value="1"/>
</dbReference>
<keyword evidence="1" id="KW-0812">Transmembrane</keyword>
<dbReference type="SUPFAM" id="SSF82866">
    <property type="entry name" value="Multidrug efflux transporter AcrB transmembrane domain"/>
    <property type="match status" value="2"/>
</dbReference>
<feature type="transmembrane region" description="Helical" evidence="1">
    <location>
        <begin position="877"/>
        <end position="897"/>
    </location>
</feature>
<dbReference type="GO" id="GO:0005886">
    <property type="term" value="C:plasma membrane"/>
    <property type="evidence" value="ECO:0007669"/>
    <property type="project" value="TreeGrafter"/>
</dbReference>
<feature type="transmembrane region" description="Helical" evidence="1">
    <location>
        <begin position="358"/>
        <end position="378"/>
    </location>
</feature>
<feature type="transmembrane region" description="Helical" evidence="1">
    <location>
        <begin position="903"/>
        <end position="928"/>
    </location>
</feature>
<gene>
    <name evidence="2" type="ORF">DKG74_06610</name>
</gene>
<keyword evidence="3" id="KW-1185">Reference proteome</keyword>